<feature type="domain" description="Protein kinase" evidence="7">
    <location>
        <begin position="82"/>
        <end position="334"/>
    </location>
</feature>
<dbReference type="KEGG" id="tpv:TP04_0122"/>
<dbReference type="PROSITE" id="PS00108">
    <property type="entry name" value="PROTEIN_KINASE_ST"/>
    <property type="match status" value="1"/>
</dbReference>
<keyword evidence="2 8" id="KW-0723">Serine/threonine-protein kinase</keyword>
<evidence type="ECO:0000259" key="7">
    <source>
        <dbReference type="PROSITE" id="PS50011"/>
    </source>
</evidence>
<dbReference type="GO" id="GO:0005737">
    <property type="term" value="C:cytoplasm"/>
    <property type="evidence" value="ECO:0007669"/>
    <property type="project" value="TreeGrafter"/>
</dbReference>
<evidence type="ECO:0000256" key="2">
    <source>
        <dbReference type="ARBA" id="ARBA00022527"/>
    </source>
</evidence>
<dbReference type="InterPro" id="IPR000719">
    <property type="entry name" value="Prot_kinase_dom"/>
</dbReference>
<dbReference type="InParanoid" id="Q4N365"/>
<dbReference type="GO" id="GO:0035556">
    <property type="term" value="P:intracellular signal transduction"/>
    <property type="evidence" value="ECO:0007669"/>
    <property type="project" value="TreeGrafter"/>
</dbReference>
<dbReference type="OMA" id="NTINCIP"/>
<dbReference type="CDD" id="cd14003">
    <property type="entry name" value="STKc_AMPK-like"/>
    <property type="match status" value="1"/>
</dbReference>
<dbReference type="GO" id="GO:0005524">
    <property type="term" value="F:ATP binding"/>
    <property type="evidence" value="ECO:0007669"/>
    <property type="project" value="UniProtKB-KW"/>
</dbReference>
<reference evidence="8 9" key="1">
    <citation type="journal article" date="2005" name="Science">
        <title>Genome sequence of Theileria parva, a bovine pathogen that transforms lymphocytes.</title>
        <authorList>
            <person name="Gardner M.J."/>
            <person name="Bishop R."/>
            <person name="Shah T."/>
            <person name="de Villiers E.P."/>
            <person name="Carlton J.M."/>
            <person name="Hall N."/>
            <person name="Ren Q."/>
            <person name="Paulsen I.T."/>
            <person name="Pain A."/>
            <person name="Berriman M."/>
            <person name="Wilson R.J.M."/>
            <person name="Sato S."/>
            <person name="Ralph S.A."/>
            <person name="Mann D.J."/>
            <person name="Xiong Z."/>
            <person name="Shallom S.J."/>
            <person name="Weidman J."/>
            <person name="Jiang L."/>
            <person name="Lynn J."/>
            <person name="Weaver B."/>
            <person name="Shoaibi A."/>
            <person name="Domingo A.R."/>
            <person name="Wasawo D."/>
            <person name="Crabtree J."/>
            <person name="Wortman J.R."/>
            <person name="Haas B."/>
            <person name="Angiuoli S.V."/>
            <person name="Creasy T.H."/>
            <person name="Lu C."/>
            <person name="Suh B."/>
            <person name="Silva J.C."/>
            <person name="Utterback T.R."/>
            <person name="Feldblyum T.V."/>
            <person name="Pertea M."/>
            <person name="Allen J."/>
            <person name="Nierman W.C."/>
            <person name="Taracha E.L.N."/>
            <person name="Salzberg S.L."/>
            <person name="White O.R."/>
            <person name="Fitzhugh H.A."/>
            <person name="Morzaria S."/>
            <person name="Venter J.C."/>
            <person name="Fraser C.M."/>
            <person name="Nene V."/>
        </authorList>
    </citation>
    <scope>NUCLEOTIDE SEQUENCE [LARGE SCALE GENOMIC DNA]</scope>
    <source>
        <strain evidence="8 9">Muguga</strain>
    </source>
</reference>
<dbReference type="PANTHER" id="PTHR24346:SF82">
    <property type="entry name" value="KP78A-RELATED"/>
    <property type="match status" value="1"/>
</dbReference>
<sequence length="461" mass="51311">MCRLSGQKCRSRTQNKPDKLDRLDRLDKLDGVDKLNKGDGVDKLCKLDKGDVLECKVEIQGIKEWSNSVVERGVGFMMLRNYMILGLINEGSAGKVYLAVGEKHVLYALKFINKSVDFHSYTKIRDELEISYGVRHENVVETVVIMETRRSLVLVMEYCAGGDLITFIRRNGAITEDKARNAFKMILNAVKYLHNNNIYHRDIKPENLLIHTNNVLKLCDFGASIRVRGDVRLYETVGTMSYAAPEVLDGTCGYLGEKADVWSLGVVLYAMVFGQLPYTTREETVKSVLKLILSTKLSFPTRKSTEFTRLVRQMLHVEPSKRITLQQILTHPWVLGNYKERTVSRVSVCNSVSSGATRAEKIITHSAATGDPEGATIRVPQEGANNIPQEGANSNTINCIPLEGANIRVPREGANILRGEGANNIPQEGATIVRGEGANNEKRIGMSIGEEILSMVVDNII</sequence>
<dbReference type="EMBL" id="AAGK01000004">
    <property type="protein sequence ID" value="EAN31474.1"/>
    <property type="molecule type" value="Genomic_DNA"/>
</dbReference>
<evidence type="ECO:0000313" key="9">
    <source>
        <dbReference type="Proteomes" id="UP000001949"/>
    </source>
</evidence>
<dbReference type="Pfam" id="PF00069">
    <property type="entry name" value="Pkinase"/>
    <property type="match status" value="1"/>
</dbReference>
<organism evidence="8 9">
    <name type="scientific">Theileria parva</name>
    <name type="common">East coast fever infection agent</name>
    <dbReference type="NCBI Taxonomy" id="5875"/>
    <lineage>
        <taxon>Eukaryota</taxon>
        <taxon>Sar</taxon>
        <taxon>Alveolata</taxon>
        <taxon>Apicomplexa</taxon>
        <taxon>Aconoidasida</taxon>
        <taxon>Piroplasmida</taxon>
        <taxon>Theileriidae</taxon>
        <taxon>Theileria</taxon>
    </lineage>
</organism>
<gene>
    <name evidence="8" type="ordered locus">TP04_0122</name>
</gene>
<keyword evidence="3 8" id="KW-0808">Transferase</keyword>
<keyword evidence="9" id="KW-1185">Reference proteome</keyword>
<dbReference type="Proteomes" id="UP000001949">
    <property type="component" value="Unassembled WGS sequence"/>
</dbReference>
<evidence type="ECO:0000256" key="4">
    <source>
        <dbReference type="ARBA" id="ARBA00022741"/>
    </source>
</evidence>
<dbReference type="GO" id="GO:0004674">
    <property type="term" value="F:protein serine/threonine kinase activity"/>
    <property type="evidence" value="ECO:0007669"/>
    <property type="project" value="UniProtKB-KW"/>
</dbReference>
<dbReference type="SMART" id="SM00220">
    <property type="entry name" value="S_TKc"/>
    <property type="match status" value="1"/>
</dbReference>
<keyword evidence="5 8" id="KW-0418">Kinase</keyword>
<comment type="caution">
    <text evidence="8">The sequence shown here is derived from an EMBL/GenBank/DDBJ whole genome shotgun (WGS) entry which is preliminary data.</text>
</comment>
<keyword evidence="4" id="KW-0547">Nucleotide-binding</keyword>
<evidence type="ECO:0000256" key="1">
    <source>
        <dbReference type="ARBA" id="ARBA00011245"/>
    </source>
</evidence>
<dbReference type="InterPro" id="IPR008271">
    <property type="entry name" value="Ser/Thr_kinase_AS"/>
</dbReference>
<dbReference type="eggNOG" id="KOG0583">
    <property type="taxonomic scope" value="Eukaryota"/>
</dbReference>
<evidence type="ECO:0000256" key="3">
    <source>
        <dbReference type="ARBA" id="ARBA00022679"/>
    </source>
</evidence>
<evidence type="ECO:0000256" key="6">
    <source>
        <dbReference type="ARBA" id="ARBA00022840"/>
    </source>
</evidence>
<evidence type="ECO:0000256" key="5">
    <source>
        <dbReference type="ARBA" id="ARBA00022777"/>
    </source>
</evidence>
<name>Q4N365_THEPA</name>
<dbReference type="AlphaFoldDB" id="Q4N365"/>
<dbReference type="STRING" id="5875.Q4N365"/>
<dbReference type="GeneID" id="3500904"/>
<protein>
    <submittedName>
        <fullName evidence="8">Serine/threonine protein kinase, putative</fullName>
        <ecNumber evidence="8">2.7.11.1</ecNumber>
    </submittedName>
</protein>
<evidence type="ECO:0000313" key="8">
    <source>
        <dbReference type="EMBL" id="EAN31474.1"/>
    </source>
</evidence>
<dbReference type="InterPro" id="IPR011009">
    <property type="entry name" value="Kinase-like_dom_sf"/>
</dbReference>
<dbReference type="VEuPathDB" id="PiroplasmaDB:TpMuguga_04g00122"/>
<dbReference type="PANTHER" id="PTHR24346">
    <property type="entry name" value="MAP/MICROTUBULE AFFINITY-REGULATING KINASE"/>
    <property type="match status" value="1"/>
</dbReference>
<dbReference type="FunFam" id="1.10.510.10:FF:000571">
    <property type="entry name" value="Maternal embryonic leucine zipper kinase"/>
    <property type="match status" value="1"/>
</dbReference>
<proteinExistence type="predicted"/>
<keyword evidence="6" id="KW-0067">ATP-binding</keyword>
<accession>Q4N365</accession>
<dbReference type="SUPFAM" id="SSF56112">
    <property type="entry name" value="Protein kinase-like (PK-like)"/>
    <property type="match status" value="1"/>
</dbReference>
<dbReference type="EC" id="2.7.11.1" evidence="8"/>
<dbReference type="Gene3D" id="1.10.510.10">
    <property type="entry name" value="Transferase(Phosphotransferase) domain 1"/>
    <property type="match status" value="1"/>
</dbReference>
<dbReference type="PROSITE" id="PS50011">
    <property type="entry name" value="PROTEIN_KINASE_DOM"/>
    <property type="match status" value="1"/>
</dbReference>
<comment type="subunit">
    <text evidence="1">Monomer.</text>
</comment>